<dbReference type="Proteomes" id="UP000823399">
    <property type="component" value="Unassembled WGS sequence"/>
</dbReference>
<dbReference type="RefSeq" id="XP_041295398.1">
    <property type="nucleotide sequence ID" value="XM_041430030.1"/>
</dbReference>
<gene>
    <name evidence="1" type="ORF">F5147DRAFT_527641</name>
</gene>
<proteinExistence type="predicted"/>
<organism evidence="1 2">
    <name type="scientific">Suillus discolor</name>
    <dbReference type="NCBI Taxonomy" id="1912936"/>
    <lineage>
        <taxon>Eukaryota</taxon>
        <taxon>Fungi</taxon>
        <taxon>Dikarya</taxon>
        <taxon>Basidiomycota</taxon>
        <taxon>Agaricomycotina</taxon>
        <taxon>Agaricomycetes</taxon>
        <taxon>Agaricomycetidae</taxon>
        <taxon>Boletales</taxon>
        <taxon>Suillineae</taxon>
        <taxon>Suillaceae</taxon>
        <taxon>Suillus</taxon>
    </lineage>
</organism>
<dbReference type="EMBL" id="JABBWM010000014">
    <property type="protein sequence ID" value="KAG2112599.1"/>
    <property type="molecule type" value="Genomic_DNA"/>
</dbReference>
<dbReference type="SUPFAM" id="SSF52540">
    <property type="entry name" value="P-loop containing nucleoside triphosphate hydrolases"/>
    <property type="match status" value="1"/>
</dbReference>
<feature type="non-terminal residue" evidence="1">
    <location>
        <position position="148"/>
    </location>
</feature>
<reference evidence="1" key="1">
    <citation type="journal article" date="2020" name="New Phytol.">
        <title>Comparative genomics reveals dynamic genome evolution in host specialist ectomycorrhizal fungi.</title>
        <authorList>
            <person name="Lofgren L.A."/>
            <person name="Nguyen N.H."/>
            <person name="Vilgalys R."/>
            <person name="Ruytinx J."/>
            <person name="Liao H.L."/>
            <person name="Branco S."/>
            <person name="Kuo A."/>
            <person name="LaButti K."/>
            <person name="Lipzen A."/>
            <person name="Andreopoulos W."/>
            <person name="Pangilinan J."/>
            <person name="Riley R."/>
            <person name="Hundley H."/>
            <person name="Na H."/>
            <person name="Barry K."/>
            <person name="Grigoriev I.V."/>
            <person name="Stajich J.E."/>
            <person name="Kennedy P.G."/>
        </authorList>
    </citation>
    <scope>NUCLEOTIDE SEQUENCE</scope>
    <source>
        <strain evidence="1">FC423</strain>
    </source>
</reference>
<dbReference type="AlphaFoldDB" id="A0A9P7FCG8"/>
<sequence length="148" mass="16123">VSLAERQQLLNLNISALKSTQALPGFVVLAEGMPVILRVRNLSTDLGITNGSQGIVKKIFSTICPAGFTYATCVLVEFPHSRVKLSNLPKTIFPIVPSTWTFTTLIQAEGDRPQRKIRVTCRQLPIQPAFAVTGHSSQGKTLPQVLVN</sequence>
<keyword evidence="2" id="KW-1185">Reference proteome</keyword>
<feature type="non-terminal residue" evidence="1">
    <location>
        <position position="1"/>
    </location>
</feature>
<dbReference type="OrthoDB" id="432234at2759"/>
<dbReference type="GeneID" id="64692289"/>
<comment type="caution">
    <text evidence="1">The sequence shown here is derived from an EMBL/GenBank/DDBJ whole genome shotgun (WGS) entry which is preliminary data.</text>
</comment>
<evidence type="ECO:0000313" key="2">
    <source>
        <dbReference type="Proteomes" id="UP000823399"/>
    </source>
</evidence>
<evidence type="ECO:0000313" key="1">
    <source>
        <dbReference type="EMBL" id="KAG2112599.1"/>
    </source>
</evidence>
<evidence type="ECO:0008006" key="3">
    <source>
        <dbReference type="Google" id="ProtNLM"/>
    </source>
</evidence>
<name>A0A9P7FCG8_9AGAM</name>
<protein>
    <recommendedName>
        <fullName evidence="3">ATP-dependent DNA helicase</fullName>
    </recommendedName>
</protein>
<accession>A0A9P7FCG8</accession>
<dbReference type="InterPro" id="IPR027417">
    <property type="entry name" value="P-loop_NTPase"/>
</dbReference>